<dbReference type="Pfam" id="PF00563">
    <property type="entry name" value="EAL"/>
    <property type="match status" value="1"/>
</dbReference>
<dbReference type="CDD" id="cd01949">
    <property type="entry name" value="GGDEF"/>
    <property type="match status" value="1"/>
</dbReference>
<accession>A0A0A2SRZ8</accession>
<dbReference type="SUPFAM" id="SSF141868">
    <property type="entry name" value="EAL domain-like"/>
    <property type="match status" value="1"/>
</dbReference>
<dbReference type="NCBIfam" id="TIGR00254">
    <property type="entry name" value="GGDEF"/>
    <property type="match status" value="1"/>
</dbReference>
<dbReference type="Gene3D" id="3.30.70.270">
    <property type="match status" value="1"/>
</dbReference>
<evidence type="ECO:0000313" key="5">
    <source>
        <dbReference type="EMBL" id="KGP63532.1"/>
    </source>
</evidence>
<dbReference type="InterPro" id="IPR001633">
    <property type="entry name" value="EAL_dom"/>
</dbReference>
<evidence type="ECO:0000256" key="2">
    <source>
        <dbReference type="SAM" id="Phobius"/>
    </source>
</evidence>
<dbReference type="SMART" id="SM00267">
    <property type="entry name" value="GGDEF"/>
    <property type="match status" value="1"/>
</dbReference>
<reference evidence="5 6" key="1">
    <citation type="submission" date="2014-05" db="EMBL/GenBank/DDBJ databases">
        <authorList>
            <person name="Rizzardi K."/>
            <person name="Winiecka-Krusnell J."/>
            <person name="Ramliden M."/>
            <person name="Alm E."/>
            <person name="Andersson S."/>
            <person name="Byfors S."/>
        </authorList>
    </citation>
    <scope>NUCLEOTIDE SEQUENCE [LARGE SCALE GENOMIC DNA]</scope>
    <source>
        <strain evidence="5 6">LEGN</strain>
    </source>
</reference>
<dbReference type="CDD" id="cd01948">
    <property type="entry name" value="EAL"/>
    <property type="match status" value="1"/>
</dbReference>
<dbReference type="FunFam" id="3.30.70.270:FF:000001">
    <property type="entry name" value="Diguanylate cyclase domain protein"/>
    <property type="match status" value="1"/>
</dbReference>
<dbReference type="SUPFAM" id="SSF55073">
    <property type="entry name" value="Nucleotide cyclase"/>
    <property type="match status" value="1"/>
</dbReference>
<dbReference type="Pfam" id="PF00990">
    <property type="entry name" value="GGDEF"/>
    <property type="match status" value="1"/>
</dbReference>
<dbReference type="AlphaFoldDB" id="A0A0A2SRZ8"/>
<dbReference type="STRING" id="1498499.EP47_12175"/>
<dbReference type="EMBL" id="JNCF01000015">
    <property type="protein sequence ID" value="KGP63532.1"/>
    <property type="molecule type" value="Genomic_DNA"/>
</dbReference>
<gene>
    <name evidence="5" type="ORF">EP47_12175</name>
</gene>
<dbReference type="SMART" id="SM00052">
    <property type="entry name" value="EAL"/>
    <property type="match status" value="1"/>
</dbReference>
<name>A0A0A2SRZ8_9GAMM</name>
<feature type="transmembrane region" description="Helical" evidence="2">
    <location>
        <begin position="134"/>
        <end position="157"/>
    </location>
</feature>
<dbReference type="RefSeq" id="WP_035888682.1">
    <property type="nucleotide sequence ID" value="NZ_JNCF01000015.1"/>
</dbReference>
<evidence type="ECO:0000313" key="6">
    <source>
        <dbReference type="Proteomes" id="UP000054422"/>
    </source>
</evidence>
<dbReference type="InterPro" id="IPR035919">
    <property type="entry name" value="EAL_sf"/>
</dbReference>
<protein>
    <submittedName>
        <fullName evidence="5">Histidine kinase</fullName>
    </submittedName>
</protein>
<dbReference type="InterPro" id="IPR029787">
    <property type="entry name" value="Nucleotide_cyclase"/>
</dbReference>
<keyword evidence="5" id="KW-0808">Transferase</keyword>
<feature type="domain" description="GGDEF" evidence="4">
    <location>
        <begin position="341"/>
        <end position="474"/>
    </location>
</feature>
<proteinExistence type="predicted"/>
<dbReference type="InterPro" id="IPR052155">
    <property type="entry name" value="Biofilm_reg_signaling"/>
</dbReference>
<dbReference type="GO" id="GO:0016301">
    <property type="term" value="F:kinase activity"/>
    <property type="evidence" value="ECO:0007669"/>
    <property type="project" value="UniProtKB-KW"/>
</dbReference>
<keyword evidence="2" id="KW-0472">Membrane</keyword>
<comment type="caution">
    <text evidence="5">The sequence shown here is derived from an EMBL/GenBank/DDBJ whole genome shotgun (WGS) entry which is preliminary data.</text>
</comment>
<dbReference type="PANTHER" id="PTHR44757:SF2">
    <property type="entry name" value="BIOFILM ARCHITECTURE MAINTENANCE PROTEIN MBAA"/>
    <property type="match status" value="1"/>
</dbReference>
<dbReference type="Gene3D" id="3.20.20.450">
    <property type="entry name" value="EAL domain"/>
    <property type="match status" value="1"/>
</dbReference>
<evidence type="ECO:0000256" key="1">
    <source>
        <dbReference type="ARBA" id="ARBA00001946"/>
    </source>
</evidence>
<feature type="transmembrane region" description="Helical" evidence="2">
    <location>
        <begin position="169"/>
        <end position="187"/>
    </location>
</feature>
<organism evidence="5 6">
    <name type="scientific">Legionella norrlandica</name>
    <dbReference type="NCBI Taxonomy" id="1498499"/>
    <lineage>
        <taxon>Bacteria</taxon>
        <taxon>Pseudomonadati</taxon>
        <taxon>Pseudomonadota</taxon>
        <taxon>Gammaproteobacteria</taxon>
        <taxon>Legionellales</taxon>
        <taxon>Legionellaceae</taxon>
        <taxon>Legionella</taxon>
    </lineage>
</organism>
<dbReference type="InterPro" id="IPR043128">
    <property type="entry name" value="Rev_trsase/Diguanyl_cyclase"/>
</dbReference>
<feature type="transmembrane region" description="Helical" evidence="2">
    <location>
        <begin position="97"/>
        <end position="114"/>
    </location>
</feature>
<dbReference type="PROSITE" id="PS50883">
    <property type="entry name" value="EAL"/>
    <property type="match status" value="1"/>
</dbReference>
<sequence length="755" mass="85837">MDNSFVFNETTLKRVPHFLVLIIILLLGLPYIGLNWGLDFSSLAVKLNSGKEVDSQLFESQIRGYFRQALLQWSGFSLAAVTVLLAFTQYRLSNDKIALIIGLAILFSGSVEALHTIVVDGLSLDFNQKNNLDALIWVFSNSISGVILIIGLSLLLCANNDKTVSFQTFILLTTFLVLAAITLIYYTTTVIKLPDMWLQDSYISRPFELISVFIYLMLMIIVYPKIYTSYPSILSDCIFYISLTQVVLSIYIMLLSNTPYDSAFNIAYFLKVIVYFIPCTCLVINYVFSYSAVLRAQRQLKSKQEELKYIASHDPLTNLFNRREFEELLDNSIANSQRNNSSLALLLIDLDNFKSTNDTFGHFHGDELLKQFSNRLSLLVRKSDLLSRVGGDEFTLIYLNIKSPSNARHLAERILNELNSPYTINGKLITVTASIGISIFPDDGNTTEDLLRKADLAMYKAKNSGKNTYQFYTDELGYLQHRESELEAHLRKALEYEELHLYYQPKFNLLNMEIIGAEILLRWNNESLGEVSPNEFIPIAENTGLINDLGQWVLQKACSQIMKWSQQYNTMLSFSINISPIQLTNLQFPNILEKIMKEYQYPPGYLELEITENILMRDQIEVSKVLNIISNLGIKLSLDDFGKEYSSLNRLKTLPIDALKIDKSFISDIHNEQEKVVIIDIIIKLANELGMSIVAEGVETIAQLKYLVSRKCHFGQGFLLSKPLTAEEFAIVAYSMRGKDQSNTSVISLINDNRP</sequence>
<comment type="cofactor">
    <cofactor evidence="1">
        <name>Mg(2+)</name>
        <dbReference type="ChEBI" id="CHEBI:18420"/>
    </cofactor>
</comment>
<feature type="transmembrane region" description="Helical" evidence="2">
    <location>
        <begin position="18"/>
        <end position="38"/>
    </location>
</feature>
<evidence type="ECO:0000259" key="3">
    <source>
        <dbReference type="PROSITE" id="PS50883"/>
    </source>
</evidence>
<dbReference type="OrthoDB" id="9813913at2"/>
<keyword evidence="2" id="KW-1133">Transmembrane helix</keyword>
<evidence type="ECO:0000259" key="4">
    <source>
        <dbReference type="PROSITE" id="PS50887"/>
    </source>
</evidence>
<dbReference type="PANTHER" id="PTHR44757">
    <property type="entry name" value="DIGUANYLATE CYCLASE DGCP"/>
    <property type="match status" value="1"/>
</dbReference>
<feature type="domain" description="EAL" evidence="3">
    <location>
        <begin position="483"/>
        <end position="737"/>
    </location>
</feature>
<feature type="transmembrane region" description="Helical" evidence="2">
    <location>
        <begin position="233"/>
        <end position="254"/>
    </location>
</feature>
<keyword evidence="6" id="KW-1185">Reference proteome</keyword>
<keyword evidence="5" id="KW-0418">Kinase</keyword>
<dbReference type="InterPro" id="IPR000160">
    <property type="entry name" value="GGDEF_dom"/>
</dbReference>
<keyword evidence="2" id="KW-0812">Transmembrane</keyword>
<feature type="transmembrane region" description="Helical" evidence="2">
    <location>
        <begin position="207"/>
        <end position="226"/>
    </location>
</feature>
<dbReference type="PROSITE" id="PS50887">
    <property type="entry name" value="GGDEF"/>
    <property type="match status" value="1"/>
</dbReference>
<dbReference type="Proteomes" id="UP000054422">
    <property type="component" value="Unassembled WGS sequence"/>
</dbReference>
<feature type="transmembrane region" description="Helical" evidence="2">
    <location>
        <begin position="266"/>
        <end position="288"/>
    </location>
</feature>